<keyword evidence="2" id="KW-1185">Reference proteome</keyword>
<evidence type="ECO:0000313" key="2">
    <source>
        <dbReference type="Proteomes" id="UP000030661"/>
    </source>
</evidence>
<evidence type="ECO:0000313" key="1">
    <source>
        <dbReference type="EMBL" id="GAK61247.1"/>
    </source>
</evidence>
<dbReference type="EMBL" id="DF820477">
    <property type="protein sequence ID" value="GAK61247.1"/>
    <property type="molecule type" value="Genomic_DNA"/>
</dbReference>
<gene>
    <name evidence="1" type="ORF">U27_01146</name>
</gene>
<organism evidence="1">
    <name type="scientific">Vecturithrix granuli</name>
    <dbReference type="NCBI Taxonomy" id="1499967"/>
    <lineage>
        <taxon>Bacteria</taxon>
        <taxon>Candidatus Moduliflexota</taxon>
        <taxon>Candidatus Vecturitrichia</taxon>
        <taxon>Candidatus Vecturitrichales</taxon>
        <taxon>Candidatus Vecturitrichaceae</taxon>
        <taxon>Candidatus Vecturithrix</taxon>
    </lineage>
</organism>
<sequence length="135" mass="16058">MNFRQLLAEYLELKTRGIKDSNMERELVARHDKYFMRLGKMRSASLFGYHGSKNDRQEFRTCIKGLAYEAFMSFETEDMILPKSGKSLFQRLIDESYTSAQIERILYYGGYKMRGRRCECGWRHKSVDAIVFVFY</sequence>
<accession>A0A081C9J2</accession>
<proteinExistence type="predicted"/>
<dbReference type="AlphaFoldDB" id="A0A081C9J2"/>
<dbReference type="HOGENOM" id="CLU_1881651_0_0_0"/>
<reference evidence="1" key="1">
    <citation type="journal article" date="2015" name="PeerJ">
        <title>First genomic representation of candidate bacterial phylum KSB3 points to enhanced environmental sensing as a trigger of wastewater bulking.</title>
        <authorList>
            <person name="Sekiguchi Y."/>
            <person name="Ohashi A."/>
            <person name="Parks D.H."/>
            <person name="Yamauchi T."/>
            <person name="Tyson G.W."/>
            <person name="Hugenholtz P."/>
        </authorList>
    </citation>
    <scope>NUCLEOTIDE SEQUENCE [LARGE SCALE GENOMIC DNA]</scope>
</reference>
<name>A0A081C9J2_VECG1</name>
<dbReference type="Proteomes" id="UP000030661">
    <property type="component" value="Unassembled WGS sequence"/>
</dbReference>
<protein>
    <submittedName>
        <fullName evidence="1">Uncharacterized protein</fullName>
    </submittedName>
</protein>